<sequence length="250" mass="28030">MEAENSQAPELPRNTYSSNTNPYGSTFGMSPYPMYGANMGNPYMGGPGMFMNGGTGHLPSGLQQSISLLETVLVTIGSTTQLIESSYMAAKGIMHTFKEISHQAKDIKEDFKNTIRLAINFIKRVLLISKENRSLNDKERRSVKRIFMVICLLLGVPYLCKKIVTSGILSDNNLLLSQASNFNPDDAKFVRVLYNYTPEDIHKGELKIKKNQILAILSDTSNTDSLWWKARNKQGEIGYIPSNYVEVFEK</sequence>
<feature type="region of interest" description="Disordered" evidence="3">
    <location>
        <begin position="1"/>
        <end position="22"/>
    </location>
</feature>
<dbReference type="InterPro" id="IPR036028">
    <property type="entry name" value="SH3-like_dom_sf"/>
</dbReference>
<dbReference type="Gene3D" id="2.30.30.40">
    <property type="entry name" value="SH3 Domains"/>
    <property type="match status" value="1"/>
</dbReference>
<evidence type="ECO:0000256" key="1">
    <source>
        <dbReference type="ARBA" id="ARBA00022443"/>
    </source>
</evidence>
<gene>
    <name evidence="5" type="ORF">HGUI_03867</name>
</gene>
<accession>A0A1L0B5J6</accession>
<dbReference type="SMART" id="SM00326">
    <property type="entry name" value="SH3"/>
    <property type="match status" value="1"/>
</dbReference>
<name>A0A1L0B5J6_9ASCO</name>
<evidence type="ECO:0000256" key="3">
    <source>
        <dbReference type="SAM" id="MobiDB-lite"/>
    </source>
</evidence>
<keyword evidence="1 2" id="KW-0728">SH3 domain</keyword>
<evidence type="ECO:0000259" key="4">
    <source>
        <dbReference type="PROSITE" id="PS50002"/>
    </source>
</evidence>
<dbReference type="AlphaFoldDB" id="A0A1L0B5J6"/>
<reference evidence="6" key="1">
    <citation type="submission" date="2016-11" db="EMBL/GenBank/DDBJ databases">
        <authorList>
            <person name="Guldener U."/>
        </authorList>
    </citation>
    <scope>NUCLEOTIDE SEQUENCE [LARGE SCALE GENOMIC DNA]</scope>
</reference>
<dbReference type="EMBL" id="FQNF01000129">
    <property type="protein sequence ID" value="SGZ41666.1"/>
    <property type="molecule type" value="Genomic_DNA"/>
</dbReference>
<evidence type="ECO:0000256" key="2">
    <source>
        <dbReference type="PROSITE-ProRule" id="PRU00192"/>
    </source>
</evidence>
<organism evidence="5 6">
    <name type="scientific">Hanseniaspora guilliermondii</name>
    <dbReference type="NCBI Taxonomy" id="56406"/>
    <lineage>
        <taxon>Eukaryota</taxon>
        <taxon>Fungi</taxon>
        <taxon>Dikarya</taxon>
        <taxon>Ascomycota</taxon>
        <taxon>Saccharomycotina</taxon>
        <taxon>Saccharomycetes</taxon>
        <taxon>Saccharomycodales</taxon>
        <taxon>Saccharomycodaceae</taxon>
        <taxon>Hanseniaspora</taxon>
    </lineage>
</organism>
<evidence type="ECO:0000313" key="5">
    <source>
        <dbReference type="EMBL" id="SGZ41666.1"/>
    </source>
</evidence>
<dbReference type="Proteomes" id="UP000183365">
    <property type="component" value="Unassembled WGS sequence"/>
</dbReference>
<dbReference type="PRINTS" id="PR00452">
    <property type="entry name" value="SH3DOMAIN"/>
</dbReference>
<feature type="domain" description="SH3" evidence="4">
    <location>
        <begin position="185"/>
        <end position="250"/>
    </location>
</feature>
<dbReference type="SUPFAM" id="SSF50044">
    <property type="entry name" value="SH3-domain"/>
    <property type="match status" value="1"/>
</dbReference>
<keyword evidence="6" id="KW-1185">Reference proteome</keyword>
<dbReference type="OrthoDB" id="10037838at2759"/>
<dbReference type="Pfam" id="PF00018">
    <property type="entry name" value="SH3_1"/>
    <property type="match status" value="1"/>
</dbReference>
<dbReference type="InterPro" id="IPR001452">
    <property type="entry name" value="SH3_domain"/>
</dbReference>
<protein>
    <recommendedName>
        <fullName evidence="4">SH3 domain-containing protein</fullName>
    </recommendedName>
</protein>
<evidence type="ECO:0000313" key="6">
    <source>
        <dbReference type="Proteomes" id="UP000183365"/>
    </source>
</evidence>
<dbReference type="PROSITE" id="PS50002">
    <property type="entry name" value="SH3"/>
    <property type="match status" value="1"/>
</dbReference>
<dbReference type="VEuPathDB" id="FungiDB:HGUI_03867"/>
<proteinExistence type="predicted"/>